<comment type="caution">
    <text evidence="1">The sequence shown here is derived from an EMBL/GenBank/DDBJ whole genome shotgun (WGS) entry which is preliminary data.</text>
</comment>
<sequence>MSIQLTCPNCEAILRLADAMAGRMGACRECGGEISVPQDLESFRPLQERPLGKATLDDIVKELARRGETAVLTVLGDRKKTRDQRTDSTILSQSESDTQIGLGPGVRQYTTEEIPPTRLEQLFTGLARLAQMRIEAERLAQSKDAIDPAEGAGSFDSKSNFEFKGDPLGMSLADFRLRHERQVEGRRRRMPWCSDESPGVNNPELHSEAWHAAAGIVHARIELPFENNSPTVGGVRTSLVLYQFVDERLFQVTAFLPPEGLNQVVQALNIKYGEPQSVNHEPRQMLWWKLNSSIEVSAGRLHPREDAIVRYFHDELLAEASRRRPSGSADL</sequence>
<evidence type="ECO:0000313" key="1">
    <source>
        <dbReference type="EMBL" id="TWT42837.1"/>
    </source>
</evidence>
<dbReference type="EMBL" id="SJPH01000005">
    <property type="protein sequence ID" value="TWT42837.1"/>
    <property type="molecule type" value="Genomic_DNA"/>
</dbReference>
<proteinExistence type="predicted"/>
<accession>A0A5C5VXH6</accession>
<dbReference type="RefSeq" id="WP_146574712.1">
    <property type="nucleotide sequence ID" value="NZ_SJPH01000005.1"/>
</dbReference>
<keyword evidence="2" id="KW-1185">Reference proteome</keyword>
<gene>
    <name evidence="1" type="ORF">Pla111_24750</name>
</gene>
<dbReference type="OrthoDB" id="278173at2"/>
<evidence type="ECO:0000313" key="2">
    <source>
        <dbReference type="Proteomes" id="UP000318995"/>
    </source>
</evidence>
<protein>
    <submittedName>
        <fullName evidence="1">Uncharacterized protein</fullName>
    </submittedName>
</protein>
<reference evidence="1 2" key="1">
    <citation type="submission" date="2019-02" db="EMBL/GenBank/DDBJ databases">
        <title>Deep-cultivation of Planctomycetes and their phenomic and genomic characterization uncovers novel biology.</title>
        <authorList>
            <person name="Wiegand S."/>
            <person name="Jogler M."/>
            <person name="Boedeker C."/>
            <person name="Pinto D."/>
            <person name="Vollmers J."/>
            <person name="Rivas-Marin E."/>
            <person name="Kohn T."/>
            <person name="Peeters S.H."/>
            <person name="Heuer A."/>
            <person name="Rast P."/>
            <person name="Oberbeckmann S."/>
            <person name="Bunk B."/>
            <person name="Jeske O."/>
            <person name="Meyerdierks A."/>
            <person name="Storesund J.E."/>
            <person name="Kallscheuer N."/>
            <person name="Luecker S."/>
            <person name="Lage O.M."/>
            <person name="Pohl T."/>
            <person name="Merkel B.J."/>
            <person name="Hornburger P."/>
            <person name="Mueller R.-W."/>
            <person name="Bruemmer F."/>
            <person name="Labrenz M."/>
            <person name="Spormann A.M."/>
            <person name="Op Den Camp H."/>
            <person name="Overmann J."/>
            <person name="Amann R."/>
            <person name="Jetten M.S.M."/>
            <person name="Mascher T."/>
            <person name="Medema M.H."/>
            <person name="Devos D.P."/>
            <person name="Kaster A.-K."/>
            <person name="Ovreas L."/>
            <person name="Rohde M."/>
            <person name="Galperin M.Y."/>
            <person name="Jogler C."/>
        </authorList>
    </citation>
    <scope>NUCLEOTIDE SEQUENCE [LARGE SCALE GENOMIC DNA]</scope>
    <source>
        <strain evidence="1 2">Pla111</strain>
    </source>
</reference>
<dbReference type="AlphaFoldDB" id="A0A5C5VXH6"/>
<name>A0A5C5VXH6_9BACT</name>
<dbReference type="Proteomes" id="UP000318995">
    <property type="component" value="Unassembled WGS sequence"/>
</dbReference>
<organism evidence="1 2">
    <name type="scientific">Botrimarina hoheduenensis</name>
    <dbReference type="NCBI Taxonomy" id="2528000"/>
    <lineage>
        <taxon>Bacteria</taxon>
        <taxon>Pseudomonadati</taxon>
        <taxon>Planctomycetota</taxon>
        <taxon>Planctomycetia</taxon>
        <taxon>Pirellulales</taxon>
        <taxon>Lacipirellulaceae</taxon>
        <taxon>Botrimarina</taxon>
    </lineage>
</organism>